<organism evidence="1 2">
    <name type="scientific">Vermiconidia calcicola</name>
    <dbReference type="NCBI Taxonomy" id="1690605"/>
    <lineage>
        <taxon>Eukaryota</taxon>
        <taxon>Fungi</taxon>
        <taxon>Dikarya</taxon>
        <taxon>Ascomycota</taxon>
        <taxon>Pezizomycotina</taxon>
        <taxon>Dothideomycetes</taxon>
        <taxon>Dothideomycetidae</taxon>
        <taxon>Mycosphaerellales</taxon>
        <taxon>Extremaceae</taxon>
        <taxon>Vermiconidia</taxon>
    </lineage>
</organism>
<dbReference type="Proteomes" id="UP001281147">
    <property type="component" value="Unassembled WGS sequence"/>
</dbReference>
<keyword evidence="2" id="KW-1185">Reference proteome</keyword>
<name>A0ACC3N4V7_9PEZI</name>
<protein>
    <submittedName>
        <fullName evidence="1">Uncharacterized protein</fullName>
    </submittedName>
</protein>
<gene>
    <name evidence="1" type="ORF">LTR37_011413</name>
</gene>
<proteinExistence type="predicted"/>
<comment type="caution">
    <text evidence="1">The sequence shown here is derived from an EMBL/GenBank/DDBJ whole genome shotgun (WGS) entry which is preliminary data.</text>
</comment>
<dbReference type="EMBL" id="JAUTXU010000100">
    <property type="protein sequence ID" value="KAK3708518.1"/>
    <property type="molecule type" value="Genomic_DNA"/>
</dbReference>
<sequence length="255" mass="29748">MEQHERTTDQDEPAIDQVEPTIEQHEQQASTRGARTEAPRSSLLELPPELRNRIYELVYEDVLAYIYLSASHNLVLTSRDQEGQSIGRSQRSMLHLTCQRRSVDVLFLTDNAPMSKFLEAGPWYHLRANHFRSLLDAFDWPVHLRNVKVITFYNSRYSDWGHYERERCPHSALLVLAVLKDHFPKIEKFQFTARFPSSKKTLHLRLDGREVQSWCTDELICSLPMEESPELWDLEQLSKGASQFAKQATRISKVH</sequence>
<evidence type="ECO:0000313" key="1">
    <source>
        <dbReference type="EMBL" id="KAK3708518.1"/>
    </source>
</evidence>
<reference evidence="1" key="1">
    <citation type="submission" date="2023-07" db="EMBL/GenBank/DDBJ databases">
        <title>Black Yeasts Isolated from many extreme environments.</title>
        <authorList>
            <person name="Coleine C."/>
            <person name="Stajich J.E."/>
            <person name="Selbmann L."/>
        </authorList>
    </citation>
    <scope>NUCLEOTIDE SEQUENCE</scope>
    <source>
        <strain evidence="1">CCFEE 5714</strain>
    </source>
</reference>
<evidence type="ECO:0000313" key="2">
    <source>
        <dbReference type="Proteomes" id="UP001281147"/>
    </source>
</evidence>
<accession>A0ACC3N4V7</accession>